<evidence type="ECO:0000259" key="2">
    <source>
        <dbReference type="Pfam" id="PF14479"/>
    </source>
</evidence>
<comment type="caution">
    <text evidence="3">The sequence shown here is derived from an EMBL/GenBank/DDBJ whole genome shotgun (WGS) entry which is preliminary data.</text>
</comment>
<proteinExistence type="predicted"/>
<dbReference type="Proteomes" id="UP001324427">
    <property type="component" value="Unassembled WGS sequence"/>
</dbReference>
<dbReference type="EMBL" id="JAVFHQ010000049">
    <property type="protein sequence ID" value="KAK4541725.1"/>
    <property type="molecule type" value="Genomic_DNA"/>
</dbReference>
<feature type="region of interest" description="Disordered" evidence="1">
    <location>
        <begin position="279"/>
        <end position="300"/>
    </location>
</feature>
<accession>A0AAV9JBG4</accession>
<feature type="region of interest" description="Disordered" evidence="1">
    <location>
        <begin position="135"/>
        <end position="194"/>
    </location>
</feature>
<feature type="compositionally biased region" description="Acidic residues" evidence="1">
    <location>
        <begin position="145"/>
        <end position="156"/>
    </location>
</feature>
<dbReference type="Gene3D" id="1.20.120.1020">
    <property type="entry name" value="Prion-inhibition and propagation, HeLo domain"/>
    <property type="match status" value="1"/>
</dbReference>
<gene>
    <name evidence="3" type="ORF">LTR36_007434</name>
</gene>
<dbReference type="AlphaFoldDB" id="A0AAV9JBG4"/>
<dbReference type="InterPro" id="IPR038305">
    <property type="entry name" value="HeLo_sf"/>
</dbReference>
<dbReference type="Pfam" id="PF14479">
    <property type="entry name" value="HeLo"/>
    <property type="match status" value="1"/>
</dbReference>
<evidence type="ECO:0000313" key="4">
    <source>
        <dbReference type="Proteomes" id="UP001324427"/>
    </source>
</evidence>
<feature type="domain" description="Prion-inhibition and propagation HeLo" evidence="2">
    <location>
        <begin position="5"/>
        <end position="250"/>
    </location>
</feature>
<evidence type="ECO:0000256" key="1">
    <source>
        <dbReference type="SAM" id="MobiDB-lite"/>
    </source>
</evidence>
<reference evidence="3 4" key="1">
    <citation type="submission" date="2021-11" db="EMBL/GenBank/DDBJ databases">
        <title>Black yeast isolated from Biological Soil Crust.</title>
        <authorList>
            <person name="Kurbessoian T."/>
        </authorList>
    </citation>
    <scope>NUCLEOTIDE SEQUENCE [LARGE SCALE GENOMIC DNA]</scope>
    <source>
        <strain evidence="3 4">CCFEE 5522</strain>
    </source>
</reference>
<organism evidence="3 4">
    <name type="scientific">Oleoguttula mirabilis</name>
    <dbReference type="NCBI Taxonomy" id="1507867"/>
    <lineage>
        <taxon>Eukaryota</taxon>
        <taxon>Fungi</taxon>
        <taxon>Dikarya</taxon>
        <taxon>Ascomycota</taxon>
        <taxon>Pezizomycotina</taxon>
        <taxon>Dothideomycetes</taxon>
        <taxon>Dothideomycetidae</taxon>
        <taxon>Mycosphaerellales</taxon>
        <taxon>Teratosphaeriaceae</taxon>
        <taxon>Oleoguttula</taxon>
    </lineage>
</organism>
<feature type="compositionally biased region" description="Polar residues" evidence="1">
    <location>
        <begin position="180"/>
        <end position="190"/>
    </location>
</feature>
<feature type="compositionally biased region" description="Polar residues" evidence="1">
    <location>
        <begin position="290"/>
        <end position="299"/>
    </location>
</feature>
<protein>
    <recommendedName>
        <fullName evidence="2">Prion-inhibition and propagation HeLo domain-containing protein</fullName>
    </recommendedName>
</protein>
<dbReference type="InterPro" id="IPR029498">
    <property type="entry name" value="HeLo_dom"/>
</dbReference>
<keyword evidence="4" id="KW-1185">Reference proteome</keyword>
<name>A0AAV9JBG4_9PEZI</name>
<evidence type="ECO:0000313" key="3">
    <source>
        <dbReference type="EMBL" id="KAK4541725.1"/>
    </source>
</evidence>
<sequence length="321" mass="35648">MAEAKGAVGTLLPLFNVVVEDFRYIQIARNFDAGYGTARIRLTNAELRFTRWGKSVGLTDSVEAPGHVGDKQGMKGTMEELEKLFIQARRKSMQYDQSVVGFAQETIAQPTTQDDRQALELHEKMCSLSLQYVPSTTTREHQPAEDDDEATEDDQSTEGKTKPRKGPSAIRKLTGRLHTSRQIQSGTVSPTPKRPSIVKKARWALFDKQCFEENIDNITHLLDDLDNLILATEAVRQKLAHAEAEQLGADTVQQIVNRLDENEQARDKLLEGALRDLKAASESAARPPQNGAQTNTFGANNGGMQGRYFGDVTFNAQAFNR</sequence>